<dbReference type="EMBL" id="CP081150">
    <property type="protein sequence ID" value="QZA77355.1"/>
    <property type="molecule type" value="Genomic_DNA"/>
</dbReference>
<dbReference type="InterPro" id="IPR036097">
    <property type="entry name" value="HisK_dim/P_sf"/>
</dbReference>
<dbReference type="CDD" id="cd00082">
    <property type="entry name" value="HisKA"/>
    <property type="match status" value="1"/>
</dbReference>
<dbReference type="InterPro" id="IPR019734">
    <property type="entry name" value="TPR_rpt"/>
</dbReference>
<comment type="catalytic activity">
    <reaction evidence="1">
        <text>ATP + protein L-histidine = ADP + protein N-phospho-L-histidine.</text>
        <dbReference type="EC" id="2.7.13.3"/>
    </reaction>
</comment>
<dbReference type="Gene3D" id="3.30.450.40">
    <property type="match status" value="1"/>
</dbReference>
<evidence type="ECO:0000313" key="8">
    <source>
        <dbReference type="Proteomes" id="UP000825679"/>
    </source>
</evidence>
<dbReference type="CDD" id="cd00075">
    <property type="entry name" value="HATPase"/>
    <property type="match status" value="1"/>
</dbReference>
<dbReference type="InterPro" id="IPR003018">
    <property type="entry name" value="GAF"/>
</dbReference>
<dbReference type="PRINTS" id="PR00344">
    <property type="entry name" value="BCTRLSENSOR"/>
</dbReference>
<dbReference type="SMART" id="SM00387">
    <property type="entry name" value="HATPase_c"/>
    <property type="match status" value="1"/>
</dbReference>
<proteinExistence type="predicted"/>
<evidence type="ECO:0000256" key="5">
    <source>
        <dbReference type="SAM" id="Coils"/>
    </source>
</evidence>
<dbReference type="InterPro" id="IPR003594">
    <property type="entry name" value="HATPase_dom"/>
</dbReference>
<evidence type="ECO:0000256" key="1">
    <source>
        <dbReference type="ARBA" id="ARBA00000085"/>
    </source>
</evidence>
<dbReference type="SUPFAM" id="SSF55874">
    <property type="entry name" value="ATPase domain of HSP90 chaperone/DNA topoisomerase II/histidine kinase"/>
    <property type="match status" value="1"/>
</dbReference>
<dbReference type="Gene3D" id="3.30.565.10">
    <property type="entry name" value="Histidine kinase-like ATPase, C-terminal domain"/>
    <property type="match status" value="1"/>
</dbReference>
<dbReference type="Pfam" id="PF02518">
    <property type="entry name" value="HATPase_c"/>
    <property type="match status" value="1"/>
</dbReference>
<feature type="repeat" description="TPR" evidence="4">
    <location>
        <begin position="90"/>
        <end position="123"/>
    </location>
</feature>
<organism evidence="7 8">
    <name type="scientific">Deefgea tanakiae</name>
    <dbReference type="NCBI Taxonomy" id="2865840"/>
    <lineage>
        <taxon>Bacteria</taxon>
        <taxon>Pseudomonadati</taxon>
        <taxon>Pseudomonadota</taxon>
        <taxon>Betaproteobacteria</taxon>
        <taxon>Neisseriales</taxon>
        <taxon>Chitinibacteraceae</taxon>
        <taxon>Deefgea</taxon>
    </lineage>
</organism>
<evidence type="ECO:0000256" key="4">
    <source>
        <dbReference type="PROSITE-ProRule" id="PRU00339"/>
    </source>
</evidence>
<dbReference type="SMART" id="SM00065">
    <property type="entry name" value="GAF"/>
    <property type="match status" value="1"/>
</dbReference>
<keyword evidence="8" id="KW-1185">Reference proteome</keyword>
<dbReference type="InterPro" id="IPR011990">
    <property type="entry name" value="TPR-like_helical_dom_sf"/>
</dbReference>
<protein>
    <recommendedName>
        <fullName evidence="2">histidine kinase</fullName>
        <ecNumber evidence="2">2.7.13.3</ecNumber>
    </recommendedName>
</protein>
<sequence>MQLSQAHPMSSMPEFADRIAQIEQLLHRDRELAQQMIEALMAESRLQHDAVGFIRAIEMQSQVTYGIAILDLQYEALQMAQNHHLFAAEARLLNLIGRAYYAAAQYQEAMQTWGRCLEVAELSAEYGAWIKAKMGVGQIYDALGDPSSAVEMHQEAIDRSQVLGDDWLQLQAHINLGVNLHRLRRSDEALAAFNFALDTARQLNHEDDVAECLMRIGEVQLAMHVFSRAAVSLESAQIIAERSGYKWALTQILRLRAECFLSMNQPKEALQQIYHGIQVADEAGALHPKMLLLNLQSQICERVGDLAVALLAQREAQRIELQIHQAARRDPLQQVAQLSGLLHNPDQILLDLASNLSIENNDLLSLSTTLCVTACRALKVAQASFWQWSKPDCLSCIARSNAQAEPLVLGPDVERESLSALLRQLEAGEIIIAHSAAQHLFTWQWSEYALQAQGIAAVLLIPVRLNNETIAMLACEHLGGQRNWRRDEVQHAQQLGLLATRALAQYRQQSYVEQIAGLNTRLQQQNDELETRVNERTQALEQARGKLVQAEKLAALGHLVAGFAHELNTPLGSILTASTTLTSQSRAINQQLKSGAIKKSQVDQYLVQGQEISELIERNARRASDLIHDLKQLSSERPSHDTQTVCLFDVLDNVIQHLTLPEQHRLITIENRIDPQLTLNSYRSEIEMILNQLIQNSLLHAFTPNSAGKIEIESMITADHLISLIYHDNGVGIEPAAQKRVFDPFYTTQFGQGRSGLGLYQVYSVVHGRLGGDISLSSTPTQGTQITITLPF</sequence>
<dbReference type="PANTHER" id="PTHR43065">
    <property type="entry name" value="SENSOR HISTIDINE KINASE"/>
    <property type="match status" value="1"/>
</dbReference>
<keyword evidence="5" id="KW-0175">Coiled coil</keyword>
<gene>
    <name evidence="7" type="ORF">K4H28_13855</name>
</gene>
<dbReference type="InterPro" id="IPR004358">
    <property type="entry name" value="Sig_transdc_His_kin-like_C"/>
</dbReference>
<evidence type="ECO:0000313" key="7">
    <source>
        <dbReference type="EMBL" id="QZA77355.1"/>
    </source>
</evidence>
<reference evidence="7 8" key="1">
    <citation type="submission" date="2021-08" db="EMBL/GenBank/DDBJ databases">
        <title>complete genome sequencing of Deefgea sp. D25.</title>
        <authorList>
            <person name="Bae J.-W."/>
            <person name="Gim D.-H."/>
        </authorList>
    </citation>
    <scope>NUCLEOTIDE SEQUENCE [LARGE SCALE GENOMIC DNA]</scope>
    <source>
        <strain evidence="7 8">D25</strain>
    </source>
</reference>
<dbReference type="InterPro" id="IPR003661">
    <property type="entry name" value="HisK_dim/P_dom"/>
</dbReference>
<dbReference type="SUPFAM" id="SSF55781">
    <property type="entry name" value="GAF domain-like"/>
    <property type="match status" value="1"/>
</dbReference>
<dbReference type="Gene3D" id="1.10.287.130">
    <property type="match status" value="1"/>
</dbReference>
<dbReference type="InterPro" id="IPR005467">
    <property type="entry name" value="His_kinase_dom"/>
</dbReference>
<dbReference type="Gene3D" id="1.25.40.10">
    <property type="entry name" value="Tetratricopeptide repeat domain"/>
    <property type="match status" value="2"/>
</dbReference>
<dbReference type="SUPFAM" id="SSF48452">
    <property type="entry name" value="TPR-like"/>
    <property type="match status" value="1"/>
</dbReference>
<keyword evidence="4" id="KW-0802">TPR repeat</keyword>
<dbReference type="SMART" id="SM00028">
    <property type="entry name" value="TPR"/>
    <property type="match status" value="5"/>
</dbReference>
<dbReference type="PROSITE" id="PS50005">
    <property type="entry name" value="TPR"/>
    <property type="match status" value="1"/>
</dbReference>
<evidence type="ECO:0000259" key="6">
    <source>
        <dbReference type="PROSITE" id="PS50109"/>
    </source>
</evidence>
<keyword evidence="3" id="KW-0597">Phosphoprotein</keyword>
<dbReference type="Pfam" id="PF01590">
    <property type="entry name" value="GAF"/>
    <property type="match status" value="1"/>
</dbReference>
<dbReference type="InterPro" id="IPR036890">
    <property type="entry name" value="HATPase_C_sf"/>
</dbReference>
<feature type="coiled-coil region" evidence="5">
    <location>
        <begin position="508"/>
        <end position="553"/>
    </location>
</feature>
<evidence type="ECO:0000256" key="3">
    <source>
        <dbReference type="ARBA" id="ARBA00022553"/>
    </source>
</evidence>
<dbReference type="SMART" id="SM00388">
    <property type="entry name" value="HisKA"/>
    <property type="match status" value="1"/>
</dbReference>
<name>A0ABX8Z876_9NEIS</name>
<dbReference type="Proteomes" id="UP000825679">
    <property type="component" value="Chromosome"/>
</dbReference>
<dbReference type="InterPro" id="IPR029016">
    <property type="entry name" value="GAF-like_dom_sf"/>
</dbReference>
<feature type="domain" description="Histidine kinase" evidence="6">
    <location>
        <begin position="562"/>
        <end position="792"/>
    </location>
</feature>
<dbReference type="EC" id="2.7.13.3" evidence="2"/>
<dbReference type="PROSITE" id="PS50109">
    <property type="entry name" value="HIS_KIN"/>
    <property type="match status" value="1"/>
</dbReference>
<dbReference type="PANTHER" id="PTHR43065:SF47">
    <property type="match status" value="1"/>
</dbReference>
<dbReference type="Pfam" id="PF00512">
    <property type="entry name" value="HisKA"/>
    <property type="match status" value="1"/>
</dbReference>
<accession>A0ABX8Z876</accession>
<evidence type="ECO:0000256" key="2">
    <source>
        <dbReference type="ARBA" id="ARBA00012438"/>
    </source>
</evidence>
<dbReference type="RefSeq" id="WP_221005738.1">
    <property type="nucleotide sequence ID" value="NZ_CP081150.1"/>
</dbReference>
<dbReference type="SUPFAM" id="SSF47384">
    <property type="entry name" value="Homodimeric domain of signal transducing histidine kinase"/>
    <property type="match status" value="1"/>
</dbReference>